<proteinExistence type="predicted"/>
<protein>
    <submittedName>
        <fullName evidence="1">Baseplate J/gp47 family protein</fullName>
    </submittedName>
</protein>
<sequence length="322" mass="33513">MRAPTAIDLSRVAVPDAIIVPDFEGMHAAFVARFLAFIAARRAADPSIAPFDVEALETDPAIIAGEAFSQLRVYDRQVVNDAVRAVLAPSARGADLDNIAAAAGVLRLVLVPADPERGVAAVMESDASLLRRYLLAFDKAAAGSADRFVFEALTAWPTLGRPENPGDVAVVGRAVHGRRGDVDVVVSGPGGRAPTPTELGVVRSAVTASHVAPEAVAVNVLAATRRLYAVRLLIEVPEGPDKTIVATEAARRVRAAADARRLIGGEVPAGLLHGAAYGPSVIKVRPEIEPLMIAPDAYTVPICTAVTIAVMAGDQLVLEVAA</sequence>
<accession>A0ACD4NJ16</accession>
<dbReference type="Proteomes" id="UP001163223">
    <property type="component" value="Chromosome"/>
</dbReference>
<organism evidence="1 2">
    <name type="scientific">Antarcticirhabdus aurantiaca</name>
    <dbReference type="NCBI Taxonomy" id="2606717"/>
    <lineage>
        <taxon>Bacteria</taxon>
        <taxon>Pseudomonadati</taxon>
        <taxon>Pseudomonadota</taxon>
        <taxon>Alphaproteobacteria</taxon>
        <taxon>Hyphomicrobiales</taxon>
        <taxon>Aurantimonadaceae</taxon>
        <taxon>Antarcticirhabdus</taxon>
    </lineage>
</organism>
<evidence type="ECO:0000313" key="1">
    <source>
        <dbReference type="EMBL" id="WAJ26853.1"/>
    </source>
</evidence>
<reference evidence="1" key="1">
    <citation type="submission" date="2022-11" db="EMBL/GenBank/DDBJ databases">
        <title>beta-Carotene-producing bacterium, Jeongeuplla avenae sp. nov., alleviates the salt stress of Arabidopsis seedlings.</title>
        <authorList>
            <person name="Jiang L."/>
            <person name="Lee J."/>
        </authorList>
    </citation>
    <scope>NUCLEOTIDE SEQUENCE</scope>
    <source>
        <strain evidence="1">DY_R2A_6</strain>
    </source>
</reference>
<gene>
    <name evidence="1" type="ORF">OXU80_18560</name>
</gene>
<name>A0ACD4NJ16_9HYPH</name>
<evidence type="ECO:0000313" key="2">
    <source>
        <dbReference type="Proteomes" id="UP001163223"/>
    </source>
</evidence>
<keyword evidence="2" id="KW-1185">Reference proteome</keyword>
<dbReference type="EMBL" id="CP113520">
    <property type="protein sequence ID" value="WAJ26853.1"/>
    <property type="molecule type" value="Genomic_DNA"/>
</dbReference>